<accession>B9G828</accession>
<dbReference type="Proteomes" id="UP000007752">
    <property type="component" value="Chromosome 10"/>
</dbReference>
<organism evidence="2">
    <name type="scientific">Oryza sativa subsp. japonica</name>
    <name type="common">Rice</name>
    <dbReference type="NCBI Taxonomy" id="39947"/>
    <lineage>
        <taxon>Eukaryota</taxon>
        <taxon>Viridiplantae</taxon>
        <taxon>Streptophyta</taxon>
        <taxon>Embryophyta</taxon>
        <taxon>Tracheophyta</taxon>
        <taxon>Spermatophyta</taxon>
        <taxon>Magnoliopsida</taxon>
        <taxon>Liliopsida</taxon>
        <taxon>Poales</taxon>
        <taxon>Poaceae</taxon>
        <taxon>BOP clade</taxon>
        <taxon>Oryzoideae</taxon>
        <taxon>Oryzeae</taxon>
        <taxon>Oryzinae</taxon>
        <taxon>Oryza</taxon>
        <taxon>Oryza sativa</taxon>
    </lineage>
</organism>
<feature type="region of interest" description="Disordered" evidence="1">
    <location>
        <begin position="121"/>
        <end position="144"/>
    </location>
</feature>
<evidence type="ECO:0000313" key="2">
    <source>
        <dbReference type="EMBL" id="EEE50763.1"/>
    </source>
</evidence>
<reference evidence="2" key="2">
    <citation type="submission" date="2008-12" db="EMBL/GenBank/DDBJ databases">
        <title>Improved gene annotation of the rice (Oryza sativa) genomes.</title>
        <authorList>
            <person name="Wang J."/>
            <person name="Li R."/>
            <person name="Fan W."/>
            <person name="Huang Q."/>
            <person name="Zhang J."/>
            <person name="Zhou Y."/>
            <person name="Hu Y."/>
            <person name="Zi S."/>
            <person name="Li J."/>
            <person name="Ni P."/>
            <person name="Zheng H."/>
            <person name="Zhang Y."/>
            <person name="Zhao M."/>
            <person name="Hao Q."/>
            <person name="McDermott J."/>
            <person name="Samudrala R."/>
            <person name="Kristiansen K."/>
            <person name="Wong G.K.-S."/>
        </authorList>
    </citation>
    <scope>NUCLEOTIDE SEQUENCE</scope>
</reference>
<protein>
    <submittedName>
        <fullName evidence="2">Uncharacterized protein</fullName>
    </submittedName>
</protein>
<name>B9G828_ORYSJ</name>
<proteinExistence type="predicted"/>
<reference evidence="2" key="1">
    <citation type="journal article" date="2005" name="PLoS Biol.">
        <title>The genomes of Oryza sativa: a history of duplications.</title>
        <authorList>
            <person name="Yu J."/>
            <person name="Wang J."/>
            <person name="Lin W."/>
            <person name="Li S."/>
            <person name="Li H."/>
            <person name="Zhou J."/>
            <person name="Ni P."/>
            <person name="Dong W."/>
            <person name="Hu S."/>
            <person name="Zeng C."/>
            <person name="Zhang J."/>
            <person name="Zhang Y."/>
            <person name="Li R."/>
            <person name="Xu Z."/>
            <person name="Li S."/>
            <person name="Li X."/>
            <person name="Zheng H."/>
            <person name="Cong L."/>
            <person name="Lin L."/>
            <person name="Yin J."/>
            <person name="Geng J."/>
            <person name="Li G."/>
            <person name="Shi J."/>
            <person name="Liu J."/>
            <person name="Lv H."/>
            <person name="Li J."/>
            <person name="Wang J."/>
            <person name="Deng Y."/>
            <person name="Ran L."/>
            <person name="Shi X."/>
            <person name="Wang X."/>
            <person name="Wu Q."/>
            <person name="Li C."/>
            <person name="Ren X."/>
            <person name="Wang J."/>
            <person name="Wang X."/>
            <person name="Li D."/>
            <person name="Liu D."/>
            <person name="Zhang X."/>
            <person name="Ji Z."/>
            <person name="Zhao W."/>
            <person name="Sun Y."/>
            <person name="Zhang Z."/>
            <person name="Bao J."/>
            <person name="Han Y."/>
            <person name="Dong L."/>
            <person name="Ji J."/>
            <person name="Chen P."/>
            <person name="Wu S."/>
            <person name="Liu J."/>
            <person name="Xiao Y."/>
            <person name="Bu D."/>
            <person name="Tan J."/>
            <person name="Yang L."/>
            <person name="Ye C."/>
            <person name="Zhang J."/>
            <person name="Xu J."/>
            <person name="Zhou Y."/>
            <person name="Yu Y."/>
            <person name="Zhang B."/>
            <person name="Zhuang S."/>
            <person name="Wei H."/>
            <person name="Liu B."/>
            <person name="Lei M."/>
            <person name="Yu H."/>
            <person name="Li Y."/>
            <person name="Xu H."/>
            <person name="Wei S."/>
            <person name="He X."/>
            <person name="Fang L."/>
            <person name="Zhang Z."/>
            <person name="Zhang Y."/>
            <person name="Huang X."/>
            <person name="Su Z."/>
            <person name="Tong W."/>
            <person name="Li J."/>
            <person name="Tong Z."/>
            <person name="Li S."/>
            <person name="Ye J."/>
            <person name="Wang L."/>
            <person name="Fang L."/>
            <person name="Lei T."/>
            <person name="Chen C."/>
            <person name="Chen H."/>
            <person name="Xu Z."/>
            <person name="Li H."/>
            <person name="Huang H."/>
            <person name="Zhang F."/>
            <person name="Xu H."/>
            <person name="Li N."/>
            <person name="Zhao C."/>
            <person name="Li S."/>
            <person name="Dong L."/>
            <person name="Huang Y."/>
            <person name="Li L."/>
            <person name="Xi Y."/>
            <person name="Qi Q."/>
            <person name="Li W."/>
            <person name="Zhang B."/>
            <person name="Hu W."/>
            <person name="Zhang Y."/>
            <person name="Tian X."/>
            <person name="Jiao Y."/>
            <person name="Liang X."/>
            <person name="Jin J."/>
            <person name="Gao L."/>
            <person name="Zheng W."/>
            <person name="Hao B."/>
            <person name="Liu S."/>
            <person name="Wang W."/>
            <person name="Yuan L."/>
            <person name="Cao M."/>
            <person name="McDermott J."/>
            <person name="Samudrala R."/>
            <person name="Wang J."/>
            <person name="Wong G.K."/>
            <person name="Yang H."/>
        </authorList>
    </citation>
    <scope>NUCLEOTIDE SEQUENCE [LARGE SCALE GENOMIC DNA]</scope>
</reference>
<feature type="region of interest" description="Disordered" evidence="1">
    <location>
        <begin position="1"/>
        <end position="66"/>
    </location>
</feature>
<feature type="compositionally biased region" description="Polar residues" evidence="1">
    <location>
        <begin position="20"/>
        <end position="29"/>
    </location>
</feature>
<dbReference type="AlphaFoldDB" id="B9G828"/>
<dbReference type="EMBL" id="CM000147">
    <property type="protein sequence ID" value="EEE50763.1"/>
    <property type="molecule type" value="Genomic_DNA"/>
</dbReference>
<sequence>MELMASLNADPSPVAPSRPLLSSMTQQATAPLDGDAQIPSPPIPSTDGPQFASSFPPKPSPAPWAEGLQEVCGRQGSGRLVGVALKYSKVLSWPLTSKQSVLRLEVAEHWYRLYKTDNQGKKEKNRSVSILGQRKPVNKKSGDQIDPLPSSLLSARLPQPNSAAAQRLSRPCRAVVSCRPRAPEPAPPHRLLRAATEDAAATPVALTPPPASLRDLAGEDCCRRHHGLLAGEDADAHGKLPFPDTRTCCP</sequence>
<dbReference type="PANTHER" id="PTHR36708:SF1">
    <property type="entry name" value="SUCCINATE DEHYDROGENASE SUBUNIT 6, MITOCHONDRIAL"/>
    <property type="match status" value="1"/>
</dbReference>
<dbReference type="GO" id="GO:0045273">
    <property type="term" value="C:respiratory chain complex II (succinate dehydrogenase)"/>
    <property type="evidence" value="ECO:0007669"/>
    <property type="project" value="InterPro"/>
</dbReference>
<gene>
    <name evidence="2" type="ORF">OsJ_31117</name>
</gene>
<dbReference type="InterPro" id="IPR034574">
    <property type="entry name" value="SDH6"/>
</dbReference>
<dbReference type="PANTHER" id="PTHR36708">
    <property type="entry name" value="SUCCINATE DEHYDROGENASE SUBUNIT 6, MITOCHONDRIAL"/>
    <property type="match status" value="1"/>
</dbReference>
<evidence type="ECO:0000256" key="1">
    <source>
        <dbReference type="SAM" id="MobiDB-lite"/>
    </source>
</evidence>